<evidence type="ECO:0000313" key="1">
    <source>
        <dbReference type="EMBL" id="MDC3983142.1"/>
    </source>
</evidence>
<dbReference type="EMBL" id="JAGTJJ010000012">
    <property type="protein sequence ID" value="MDC3983142.1"/>
    <property type="molecule type" value="Genomic_DNA"/>
</dbReference>
<organism evidence="1 2">
    <name type="scientific">Polyangium jinanense</name>
    <dbReference type="NCBI Taxonomy" id="2829994"/>
    <lineage>
        <taxon>Bacteria</taxon>
        <taxon>Pseudomonadati</taxon>
        <taxon>Myxococcota</taxon>
        <taxon>Polyangia</taxon>
        <taxon>Polyangiales</taxon>
        <taxon>Polyangiaceae</taxon>
        <taxon>Polyangium</taxon>
    </lineage>
</organism>
<proteinExistence type="predicted"/>
<keyword evidence="2" id="KW-1185">Reference proteome</keyword>
<sequence>MSAGSPVHSCVLAMPVVHDFDQEGTMRFSYFLTRPELVLFVKLGLLVSCVVGLRSLAGVLVEEGEDDESDE</sequence>
<protein>
    <submittedName>
        <fullName evidence="1">Uncharacterized protein</fullName>
    </submittedName>
</protein>
<reference evidence="1 2" key="1">
    <citation type="submission" date="2021-04" db="EMBL/GenBank/DDBJ databases">
        <title>Genome analysis of Polyangium sp.</title>
        <authorList>
            <person name="Li Y."/>
            <person name="Wang J."/>
        </authorList>
    </citation>
    <scope>NUCLEOTIDE SEQUENCE [LARGE SCALE GENOMIC DNA]</scope>
    <source>
        <strain evidence="1 2">SDU14</strain>
    </source>
</reference>
<comment type="caution">
    <text evidence="1">The sequence shown here is derived from an EMBL/GenBank/DDBJ whole genome shotgun (WGS) entry which is preliminary data.</text>
</comment>
<evidence type="ECO:0000313" key="2">
    <source>
        <dbReference type="Proteomes" id="UP001151081"/>
    </source>
</evidence>
<dbReference type="AlphaFoldDB" id="A0A9X3X2R3"/>
<gene>
    <name evidence="1" type="ORF">KEG57_21705</name>
</gene>
<accession>A0A9X3X2R3</accession>
<name>A0A9X3X2R3_9BACT</name>
<dbReference type="Proteomes" id="UP001151081">
    <property type="component" value="Unassembled WGS sequence"/>
</dbReference>